<dbReference type="GeneID" id="32305854"/>
<dbReference type="KEGG" id="vg:32305854"/>
<evidence type="ECO:0000256" key="36">
    <source>
        <dbReference type="ARBA" id="ARBA00031199"/>
    </source>
</evidence>
<proteinExistence type="inferred from homology"/>
<keyword evidence="28 37" id="KW-1133">Transmembrane helix</keyword>
<keyword evidence="13" id="KW-1170">Fusion of virus membrane with host endosomal membrane</keyword>
<evidence type="ECO:0000256" key="7">
    <source>
        <dbReference type="ARBA" id="ARBA00004426"/>
    </source>
</evidence>
<feature type="domain" description="Glycoprotein Gc C-terminal bunyavirales" evidence="42">
    <location>
        <begin position="977"/>
        <end position="1131"/>
    </location>
</feature>
<evidence type="ECO:0000256" key="37">
    <source>
        <dbReference type="SAM" id="Phobius"/>
    </source>
</evidence>
<keyword evidence="23" id="KW-1161">Viral attachment to host cell</keyword>
<evidence type="ECO:0000256" key="5">
    <source>
        <dbReference type="ARBA" id="ARBA00004381"/>
    </source>
</evidence>
<evidence type="ECO:0000313" key="43">
    <source>
        <dbReference type="EMBL" id="AND78464.1"/>
    </source>
</evidence>
<evidence type="ECO:0000256" key="24">
    <source>
        <dbReference type="ARBA" id="ARBA00022812"/>
    </source>
</evidence>
<keyword evidence="31" id="KW-1015">Disulfide bond</keyword>
<evidence type="ECO:0000256" key="23">
    <source>
        <dbReference type="ARBA" id="ARBA00022804"/>
    </source>
</evidence>
<evidence type="ECO:0000256" key="30">
    <source>
        <dbReference type="ARBA" id="ARBA00023147"/>
    </source>
</evidence>
<keyword evidence="25" id="KW-0862">Zinc</keyword>
<dbReference type="Pfam" id="PF20682">
    <property type="entry name" value="Hanta_Gc_C"/>
    <property type="match status" value="1"/>
</dbReference>
<dbReference type="InterPro" id="IPR002532">
    <property type="entry name" value="Hanta_Gc_N"/>
</dbReference>
<feature type="transmembrane region" description="Helical" evidence="37">
    <location>
        <begin position="1105"/>
        <end position="1126"/>
    </location>
</feature>
<protein>
    <recommendedName>
        <fullName evidence="10">Envelopment polyprotein</fullName>
    </recommendedName>
    <alternativeName>
        <fullName evidence="36">M polyprotein</fullName>
    </alternativeName>
</protein>
<evidence type="ECO:0000256" key="25">
    <source>
        <dbReference type="ARBA" id="ARBA00022833"/>
    </source>
</evidence>
<feature type="domain" description="Hantavirus glycoprotein Gn head" evidence="39">
    <location>
        <begin position="24"/>
        <end position="371"/>
    </location>
</feature>
<dbReference type="GO" id="GO:0039654">
    <property type="term" value="P:fusion of virus membrane with host endosome membrane"/>
    <property type="evidence" value="ECO:0007669"/>
    <property type="project" value="UniProtKB-KW"/>
</dbReference>
<keyword evidence="30" id="KW-1045">Host mitochondrion</keyword>
<evidence type="ECO:0000259" key="38">
    <source>
        <dbReference type="Pfam" id="PF01561"/>
    </source>
</evidence>
<keyword evidence="33" id="KW-1038">Host endoplasmic reticulum</keyword>
<evidence type="ECO:0000256" key="32">
    <source>
        <dbReference type="ARBA" id="ARBA00023180"/>
    </source>
</evidence>
<dbReference type="GO" id="GO:0019062">
    <property type="term" value="P:virion attachment to host cell"/>
    <property type="evidence" value="ECO:0007669"/>
    <property type="project" value="UniProtKB-KW"/>
</dbReference>
<dbReference type="Proteomes" id="UP000204219">
    <property type="component" value="Genome"/>
</dbReference>
<sequence>MRLILWMLILGFTDQKSLLEIKFTCPHDTRFETGFGYGAVDLPSITEASDLIVPVETSCPFEFNLVRKQVTSVKMKWWERKSSVAAGTNADQNTYEEKEKDAGAIGICNIQHNDITSISQNRRGLMCLEYSCNLTHCMPALHVIIPHQICMNIRTCLLTWKSTKIDLIFERIFCPHGILVAGNCFQPYYGVTSPPPESERAELSTTCFLITTKQSKAEKNLPQLVTAFQSEITGNTCSPVNMAGYYSCFIKGYSQMINVPGHKDAITGEIMSKIIKFSHGEDHDRYTDGHGILNVAGPLNFSLKSTDKFSGVCYSGDILYTSLYMNTKKSGDDFTVVLAKGIIPNTDHSSCDMKLLPLVWQGMINIPGYIEKMEPCKVFCTLSGPGASCEAFSSTGIFNISSDTCLIGKLHRYKHLEDQISFICQRVDQDLVIYCNGQKKVIKTNTLVIGQCIYTITSALSLLPTIAHPLAVELCVTGFHGWATLLLLITFCFGWLLIPLVSYLVIQVLRLILILMNKHTGQSRFENILKKLKDEFQHTIGSTTCSYCKTDCCSKEELTSHEENCSKGKCPYCLKEIGSSSIIATEHFKICPLIDRFITKIRQNVASTPTHGTLLYRKLGTFRYKNRCFIFTIWTVLIIIESLVWAVSAQKMTVDPGWSDTAHGVGSVPMELDYELDFALVSGSTFIHKRLLQSPQAKEHTIPFTVTIDTQKITAVVQTLGHWMDAEVNLKSVFHCYGACKAYKYPWQEAYCSHEVDYEYQSSWSCNPPTCPGISTGCTACGMYLDKLTPKASVYKIINIKYSRYICYQLGTEKQCKEVEGNDCVTGKHFKACLVGTVSNIVASDTLVFLGPLDAGALIMKQWCVSNCKLGDPGDIMSVQDKINCPSYEGTINRVCRFATMPVCSYQGNQVPGFKKMMATKDSFLSVNMSNVKLSLSTMSWEDPDSIYKDHINIVVTKDLDFEELSENPCSVESVISSIEGSWGSGVGFTITCSISLTECSDFLTTIKACDDAICYGGKAVRLLRGQNTVKVQGRGGHSGSKFRCCHENHCSTKGLRASSPHLERIGDERALESQVFSDGAPECGISCQFKKVWEWLTGIFSGNWFILIVLVIVMIISIIILSFFCPAKRKTS</sequence>
<evidence type="ECO:0000256" key="1">
    <source>
        <dbReference type="ARBA" id="ARBA00004153"/>
    </source>
</evidence>
<keyword evidence="18 37" id="KW-0812">Transmembrane</keyword>
<dbReference type="RefSeq" id="YP_009361839.1">
    <property type="nucleotide sequence ID" value="NC_034393.1"/>
</dbReference>
<dbReference type="GO" id="GO:0055036">
    <property type="term" value="C:virion membrane"/>
    <property type="evidence" value="ECO:0007669"/>
    <property type="project" value="UniProtKB-SubCell"/>
</dbReference>
<feature type="transmembrane region" description="Helical" evidence="37">
    <location>
        <begin position="628"/>
        <end position="647"/>
    </location>
</feature>
<keyword evidence="20" id="KW-0732">Signal</keyword>
<keyword evidence="21" id="KW-0677">Repeat</keyword>
<dbReference type="GO" id="GO:0044228">
    <property type="term" value="C:host cell surface"/>
    <property type="evidence" value="ECO:0007669"/>
    <property type="project" value="UniProtKB-SubCell"/>
</dbReference>
<accession>A0A1B0WVN1</accession>
<evidence type="ECO:0000256" key="13">
    <source>
        <dbReference type="ARBA" id="ARBA00022510"/>
    </source>
</evidence>
<keyword evidence="32" id="KW-0325">Glycoprotein</keyword>
<evidence type="ECO:0000256" key="35">
    <source>
        <dbReference type="ARBA" id="ARBA00023296"/>
    </source>
</evidence>
<dbReference type="InterPro" id="IPR048791">
    <property type="entry name" value="Gc_C_bunya"/>
</dbReference>
<dbReference type="Gene3D" id="1.10.8.1320">
    <property type="match status" value="1"/>
</dbReference>
<feature type="transmembrane region" description="Helical" evidence="37">
    <location>
        <begin position="482"/>
        <end position="506"/>
    </location>
</feature>
<comment type="subcellular location">
    <subcellularLocation>
        <location evidence="4">Host Golgi apparatus membrane</location>
        <topology evidence="4">Multi-pass membrane protein</topology>
    </subcellularLocation>
    <subcellularLocation>
        <location evidence="3">Host Golgi apparatus membrane</location>
        <topology evidence="3">Single-pass type I membrane protein</topology>
    </subcellularLocation>
    <subcellularLocation>
        <location evidence="7">Host cell surface</location>
    </subcellularLocation>
    <subcellularLocation>
        <location evidence="1">Host endoplasmic reticulum membrane</location>
        <topology evidence="1">Multi-pass membrane protein</topology>
    </subcellularLocation>
    <subcellularLocation>
        <location evidence="8">Host endoplasmic reticulum membrane</location>
        <topology evidence="8">Single-pass type I membrane protein</topology>
    </subcellularLocation>
    <subcellularLocation>
        <location evidence="2">Host mitochondrion</location>
    </subcellularLocation>
    <subcellularLocation>
        <location evidence="6">Virion membrane</location>
        <topology evidence="6">Multi-pass membrane protein</topology>
    </subcellularLocation>
    <subcellularLocation>
        <location evidence="5">Virion membrane</location>
        <topology evidence="5">Single-pass membrane protein</topology>
    </subcellularLocation>
</comment>
<keyword evidence="19" id="KW-0479">Metal-binding</keyword>
<evidence type="ECO:0000256" key="10">
    <source>
        <dbReference type="ARBA" id="ARBA00015294"/>
    </source>
</evidence>
<evidence type="ECO:0000256" key="16">
    <source>
        <dbReference type="ARBA" id="ARBA00022632"/>
    </source>
</evidence>
<evidence type="ECO:0000256" key="6">
    <source>
        <dbReference type="ARBA" id="ARBA00004385"/>
    </source>
</evidence>
<reference evidence="43 44" key="1">
    <citation type="journal article" date="2016" name="Infect. Genet. Evol.">
        <title>Molecular phylogeny of a genetically divergent hantavirus harbored by the Geoffroy's rousette (Rousettus amplexicaudatus), a frugivorous bat species in the Philippines.</title>
        <authorList>
            <person name="Arai S."/>
            <person name="Taniguchi S."/>
            <person name="Aoki K."/>
            <person name="Yoshikawa Y."/>
            <person name="Kyuwa S."/>
            <person name="Tanaka-Taya K."/>
            <person name="Masangkay J.S."/>
            <person name="Omatsu T."/>
            <person name="Puentespina R.Jr."/>
            <person name="Watanabe S."/>
            <person name="Alviola P."/>
            <person name="Alvarez J."/>
            <person name="Eres E."/>
            <person name="Cosico E."/>
            <person name="Quibod M.N.R.M."/>
            <person name="Morikawa S."/>
            <person name="Yanagihara R."/>
            <person name="Oishi K."/>
        </authorList>
    </citation>
    <scope>NUCLEOTIDE SEQUENCE [LARGE SCALE GENOMIC DNA]</scope>
</reference>
<evidence type="ECO:0000256" key="33">
    <source>
        <dbReference type="ARBA" id="ARBA00023184"/>
    </source>
</evidence>
<evidence type="ECO:0000256" key="15">
    <source>
        <dbReference type="ARBA" id="ARBA00022595"/>
    </source>
</evidence>
<evidence type="ECO:0000256" key="31">
    <source>
        <dbReference type="ARBA" id="ARBA00023157"/>
    </source>
</evidence>
<evidence type="ECO:0000256" key="21">
    <source>
        <dbReference type="ARBA" id="ARBA00022737"/>
    </source>
</evidence>
<dbReference type="GO" id="GO:0007165">
    <property type="term" value="P:signal transduction"/>
    <property type="evidence" value="ECO:0007669"/>
    <property type="project" value="InterPro"/>
</dbReference>
<evidence type="ECO:0000256" key="12">
    <source>
        <dbReference type="ARBA" id="ARBA00022506"/>
    </source>
</evidence>
<dbReference type="Pfam" id="PF01561">
    <property type="entry name" value="Hanta_Gc_N"/>
    <property type="match status" value="1"/>
</dbReference>
<feature type="domain" description="Glycoprotein Gn base hantavirus" evidence="41">
    <location>
        <begin position="379"/>
        <end position="480"/>
    </location>
</feature>
<dbReference type="InterPro" id="IPR012316">
    <property type="entry name" value="ITAM_motif_hantavir-typ"/>
</dbReference>
<evidence type="ECO:0000256" key="22">
    <source>
        <dbReference type="ARBA" id="ARBA00022771"/>
    </source>
</evidence>
<dbReference type="Pfam" id="PF01567">
    <property type="entry name" value="Hanta_Gn-H"/>
    <property type="match status" value="1"/>
</dbReference>
<evidence type="ECO:0000256" key="11">
    <source>
        <dbReference type="ARBA" id="ARBA00022482"/>
    </source>
</evidence>
<dbReference type="GO" id="GO:0052170">
    <property type="term" value="P:symbiont-mediated suppression of host innate immune response"/>
    <property type="evidence" value="ECO:0007669"/>
    <property type="project" value="UniProtKB-KW"/>
</dbReference>
<evidence type="ECO:0000256" key="18">
    <source>
        <dbReference type="ARBA" id="ARBA00022692"/>
    </source>
</evidence>
<keyword evidence="15" id="KW-1162">Viral penetration into host cytoplasm</keyword>
<evidence type="ECO:0000256" key="27">
    <source>
        <dbReference type="ARBA" id="ARBA00022870"/>
    </source>
</evidence>
<keyword evidence="22" id="KW-0863">Zinc-finger</keyword>
<dbReference type="Pfam" id="PF10538">
    <property type="entry name" value="ITAM_Cys-rich"/>
    <property type="match status" value="1"/>
</dbReference>
<evidence type="ECO:0000259" key="41">
    <source>
        <dbReference type="Pfam" id="PF20679"/>
    </source>
</evidence>
<keyword evidence="17" id="KW-1110">Inhibition of host TRAFs by virus</keyword>
<dbReference type="GO" id="GO:0046718">
    <property type="term" value="P:symbiont entry into host cell"/>
    <property type="evidence" value="ECO:0007669"/>
    <property type="project" value="UniProtKB-KW"/>
</dbReference>
<name>A0A1B0WVN1_9VIRU</name>
<evidence type="ECO:0000256" key="9">
    <source>
        <dbReference type="ARBA" id="ARBA00005839"/>
    </source>
</evidence>
<keyword evidence="16" id="KW-1090">Inhibition of host innate immune response by virus</keyword>
<evidence type="ECO:0000256" key="14">
    <source>
        <dbReference type="ARBA" id="ARBA00022581"/>
    </source>
</evidence>
<evidence type="ECO:0000259" key="39">
    <source>
        <dbReference type="Pfam" id="PF01567"/>
    </source>
</evidence>
<evidence type="ECO:0000256" key="4">
    <source>
        <dbReference type="ARBA" id="ARBA00004252"/>
    </source>
</evidence>
<evidence type="ECO:0000256" key="20">
    <source>
        <dbReference type="ARBA" id="ARBA00022729"/>
    </source>
</evidence>
<comment type="similarity">
    <text evidence="9">Belongs to the hantavirus envelope glycoprotein family.</text>
</comment>
<dbReference type="Pfam" id="PF20679">
    <property type="entry name" value="Hanta_Gn-B"/>
    <property type="match status" value="1"/>
</dbReference>
<evidence type="ECO:0000256" key="2">
    <source>
        <dbReference type="ARBA" id="ARBA00004181"/>
    </source>
</evidence>
<dbReference type="GO" id="GO:0008270">
    <property type="term" value="F:zinc ion binding"/>
    <property type="evidence" value="ECO:0007669"/>
    <property type="project" value="UniProtKB-KW"/>
</dbReference>
<keyword evidence="35" id="KW-1160">Virus entry into host cell</keyword>
<evidence type="ECO:0000256" key="29">
    <source>
        <dbReference type="ARBA" id="ARBA00023136"/>
    </source>
</evidence>
<evidence type="ECO:0000256" key="26">
    <source>
        <dbReference type="ARBA" id="ARBA00022844"/>
    </source>
</evidence>
<dbReference type="EMBL" id="KU950714">
    <property type="protein sequence ID" value="AND78464.1"/>
    <property type="molecule type" value="Viral_cRNA"/>
</dbReference>
<evidence type="ECO:0000313" key="44">
    <source>
        <dbReference type="Proteomes" id="UP000204219"/>
    </source>
</evidence>
<dbReference type="InterPro" id="IPR002534">
    <property type="entry name" value="Hanta_Gn-H"/>
</dbReference>
<keyword evidence="14" id="KW-0945">Host-virus interaction</keyword>
<dbReference type="GO" id="GO:0044167">
    <property type="term" value="C:host cell endoplasmic reticulum membrane"/>
    <property type="evidence" value="ECO:0007669"/>
    <property type="project" value="UniProtKB-SubCell"/>
</dbReference>
<keyword evidence="26" id="KW-0946">Virion</keyword>
<keyword evidence="12" id="KW-1168">Fusion of virus membrane with host membrane</keyword>
<evidence type="ECO:0000256" key="17">
    <source>
        <dbReference type="ARBA" id="ARBA00022647"/>
    </source>
</evidence>
<dbReference type="InterPro" id="IPR048790">
    <property type="entry name" value="Gn-B_hanta"/>
</dbReference>
<keyword evidence="27" id="KW-1043">Host membrane</keyword>
<feature type="domain" description="ITAM" evidence="40">
    <location>
        <begin position="617"/>
        <end position="645"/>
    </location>
</feature>
<feature type="domain" description="Hantavirus glycoprotein Gc N-terminal" evidence="38">
    <location>
        <begin position="654"/>
        <end position="969"/>
    </location>
</feature>
<evidence type="ECO:0000259" key="42">
    <source>
        <dbReference type="Pfam" id="PF20682"/>
    </source>
</evidence>
<dbReference type="GO" id="GO:0033650">
    <property type="term" value="C:host cell mitochondrion"/>
    <property type="evidence" value="ECO:0007669"/>
    <property type="project" value="UniProtKB-SubCell"/>
</dbReference>
<keyword evidence="24" id="KW-1040">Host Golgi apparatus</keyword>
<dbReference type="GO" id="GO:0044178">
    <property type="term" value="C:host cell Golgi membrane"/>
    <property type="evidence" value="ECO:0007669"/>
    <property type="project" value="UniProtKB-SubCell"/>
</dbReference>
<evidence type="ECO:0000256" key="28">
    <source>
        <dbReference type="ARBA" id="ARBA00022989"/>
    </source>
</evidence>
<organism evidence="43 44">
    <name type="scientific">Quezon virus</name>
    <dbReference type="NCBI Taxonomy" id="1841195"/>
    <lineage>
        <taxon>Viruses</taxon>
        <taxon>Riboviria</taxon>
        <taxon>Orthornavirae</taxon>
        <taxon>Negarnaviricota</taxon>
        <taxon>Polyploviricotina</taxon>
        <taxon>Bunyaviricetes</taxon>
        <taxon>Elliovirales</taxon>
        <taxon>Hantaviridae</taxon>
        <taxon>Mammantavirinae</taxon>
        <taxon>Mobatvirus</taxon>
        <taxon>Mobatvirus quezonense</taxon>
    </lineage>
</organism>
<keyword evidence="34" id="KW-0899">Viral immunoevasion</keyword>
<evidence type="ECO:0000256" key="19">
    <source>
        <dbReference type="ARBA" id="ARBA00022723"/>
    </source>
</evidence>
<keyword evidence="44" id="KW-1185">Reference proteome</keyword>
<evidence type="ECO:0000256" key="3">
    <source>
        <dbReference type="ARBA" id="ARBA00004244"/>
    </source>
</evidence>
<evidence type="ECO:0000259" key="40">
    <source>
        <dbReference type="Pfam" id="PF10538"/>
    </source>
</evidence>
<evidence type="ECO:0000256" key="8">
    <source>
        <dbReference type="ARBA" id="ARBA00004482"/>
    </source>
</evidence>
<keyword evidence="29 37" id="KW-0472">Membrane</keyword>
<dbReference type="GO" id="GO:0039527">
    <property type="term" value="P:symbiont-mediated suppression of host TRAF-mediated signal transduction"/>
    <property type="evidence" value="ECO:0007669"/>
    <property type="project" value="UniProtKB-KW"/>
</dbReference>
<keyword evidence="11" id="KW-1113">Inhibition of host RLR pathway by virus</keyword>
<evidence type="ECO:0000256" key="34">
    <source>
        <dbReference type="ARBA" id="ARBA00023280"/>
    </source>
</evidence>